<organism evidence="8 9">
    <name type="scientific">Cyanidium caldarium</name>
    <name type="common">Red alga</name>
    <dbReference type="NCBI Taxonomy" id="2771"/>
    <lineage>
        <taxon>Eukaryota</taxon>
        <taxon>Rhodophyta</taxon>
        <taxon>Bangiophyceae</taxon>
        <taxon>Cyanidiales</taxon>
        <taxon>Cyanidiaceae</taxon>
        <taxon>Cyanidium</taxon>
    </lineage>
</organism>
<keyword evidence="3" id="KW-0689">Ribosomal protein</keyword>
<evidence type="ECO:0000256" key="4">
    <source>
        <dbReference type="ARBA" id="ARBA00023128"/>
    </source>
</evidence>
<dbReference type="Proteomes" id="UP001301350">
    <property type="component" value="Unassembled WGS sequence"/>
</dbReference>
<proteinExistence type="inferred from homology"/>
<dbReference type="AlphaFoldDB" id="A0AAV9ISE1"/>
<comment type="similarity">
    <text evidence="2">Belongs to the mitochondrion-specific ribosomal protein mL49 family.</text>
</comment>
<protein>
    <recommendedName>
        <fullName evidence="6">Large ribosomal subunit protein mL49</fullName>
    </recommendedName>
</protein>
<accession>A0AAV9ISE1</accession>
<sequence length="172" mass="19432">MSSTLGTLWGSFRRLPRHIPILPFPLSRAASQSTSSSSQPHASTSPTASPRPPRRRQRQWNPPPDLKYPVRPIPSEARTPSGFVHRLGGYDHLPFRVGRTGKSQQLPVYRDYRGHDRVFTVLRHVRGDVRELATDMSKVCDNAPVDVRPGPRLVVVGDHVRDVRYWLLGLGF</sequence>
<dbReference type="PANTHER" id="PTHR13477">
    <property type="entry name" value="MITOCHONDRIAL 39S RIBOSOMAL PROTEIN L49"/>
    <property type="match status" value="1"/>
</dbReference>
<keyword evidence="4" id="KW-0496">Mitochondrion</keyword>
<evidence type="ECO:0000256" key="7">
    <source>
        <dbReference type="SAM" id="MobiDB-lite"/>
    </source>
</evidence>
<dbReference type="GO" id="GO:0003735">
    <property type="term" value="F:structural constituent of ribosome"/>
    <property type="evidence" value="ECO:0007669"/>
    <property type="project" value="InterPro"/>
</dbReference>
<evidence type="ECO:0000256" key="6">
    <source>
        <dbReference type="ARBA" id="ARBA00035191"/>
    </source>
</evidence>
<dbReference type="Gene3D" id="3.30.780.10">
    <property type="entry name" value="SUI1-like domain"/>
    <property type="match status" value="1"/>
</dbReference>
<dbReference type="EMBL" id="JANCYW010000003">
    <property type="protein sequence ID" value="KAK4535020.1"/>
    <property type="molecule type" value="Genomic_DNA"/>
</dbReference>
<comment type="subcellular location">
    <subcellularLocation>
        <location evidence="1">Mitochondrion</location>
    </subcellularLocation>
</comment>
<evidence type="ECO:0000313" key="8">
    <source>
        <dbReference type="EMBL" id="KAK4535020.1"/>
    </source>
</evidence>
<gene>
    <name evidence="8" type="ORF">CDCA_CDCA03G1045</name>
</gene>
<evidence type="ECO:0000256" key="1">
    <source>
        <dbReference type="ARBA" id="ARBA00004173"/>
    </source>
</evidence>
<dbReference type="InterPro" id="IPR007740">
    <property type="entry name" value="Ribosomal_mL49"/>
</dbReference>
<evidence type="ECO:0000256" key="3">
    <source>
        <dbReference type="ARBA" id="ARBA00022980"/>
    </source>
</evidence>
<evidence type="ECO:0000256" key="2">
    <source>
        <dbReference type="ARBA" id="ARBA00005677"/>
    </source>
</evidence>
<comment type="caution">
    <text evidence="8">The sequence shown here is derived from an EMBL/GenBank/DDBJ whole genome shotgun (WGS) entry which is preliminary data.</text>
</comment>
<dbReference type="GO" id="GO:0006412">
    <property type="term" value="P:translation"/>
    <property type="evidence" value="ECO:0007669"/>
    <property type="project" value="InterPro"/>
</dbReference>
<keyword evidence="9" id="KW-1185">Reference proteome</keyword>
<feature type="region of interest" description="Disordered" evidence="7">
    <location>
        <begin position="30"/>
        <end position="81"/>
    </location>
</feature>
<name>A0AAV9ISE1_CYACA</name>
<feature type="compositionally biased region" description="Low complexity" evidence="7">
    <location>
        <begin position="30"/>
        <end position="48"/>
    </location>
</feature>
<keyword evidence="5" id="KW-0687">Ribonucleoprotein</keyword>
<reference evidence="8 9" key="1">
    <citation type="submission" date="2022-07" db="EMBL/GenBank/DDBJ databases">
        <title>Genome-wide signatures of adaptation to extreme environments.</title>
        <authorList>
            <person name="Cho C.H."/>
            <person name="Yoon H.S."/>
        </authorList>
    </citation>
    <scope>NUCLEOTIDE SEQUENCE [LARGE SCALE GENOMIC DNA]</scope>
    <source>
        <strain evidence="8 9">DBV 063 E5</strain>
    </source>
</reference>
<evidence type="ECO:0000256" key="5">
    <source>
        <dbReference type="ARBA" id="ARBA00023274"/>
    </source>
</evidence>
<dbReference type="PANTHER" id="PTHR13477:SF0">
    <property type="entry name" value="LARGE RIBOSOMAL SUBUNIT PROTEIN ML49"/>
    <property type="match status" value="1"/>
</dbReference>
<evidence type="ECO:0000313" key="9">
    <source>
        <dbReference type="Proteomes" id="UP001301350"/>
    </source>
</evidence>
<dbReference type="Pfam" id="PF05046">
    <property type="entry name" value="Img2"/>
    <property type="match status" value="1"/>
</dbReference>
<dbReference type="GO" id="GO:0005762">
    <property type="term" value="C:mitochondrial large ribosomal subunit"/>
    <property type="evidence" value="ECO:0007669"/>
    <property type="project" value="TreeGrafter"/>
</dbReference>